<comment type="caution">
    <text evidence="2">The sequence shown here is derived from an EMBL/GenBank/DDBJ whole genome shotgun (WGS) entry which is preliminary data.</text>
</comment>
<reference evidence="2" key="1">
    <citation type="submission" date="2020-08" db="EMBL/GenBank/DDBJ databases">
        <title>Plant Genome Project.</title>
        <authorList>
            <person name="Zhang R.-G."/>
        </authorList>
    </citation>
    <scope>NUCLEOTIDE SEQUENCE</scope>
    <source>
        <strain evidence="2">WSP0</strain>
        <tissue evidence="2">Leaf</tissue>
    </source>
</reference>
<dbReference type="AlphaFoldDB" id="A0AAV6IAZ6"/>
<dbReference type="InterPro" id="IPR027417">
    <property type="entry name" value="P-loop_NTPase"/>
</dbReference>
<sequence>MVEKKMQMIDLERKVTYAPLFEPSSNHVVELVQGVIEGKTRDLTALMTMEEILKGTKEFKKELVDVPGHEYFSYLGQKTQMEAANQAREFIMTALAAKTVIFVTHQVEFLPAADMILAGKYDELLQAGTDFKALVSAHHEAIESMDIPNSSKDSDGSNPHDASIVFSKRCDSIGNNIVSLVKEVKEGLSAHKLATIKTAWLPSVLLADAYPLQFAYVCTQQMSFNQNTLILQDSDLVFVAVRNPDDFRLLVLGANGSKKMYN</sequence>
<organism evidence="2 3">
    <name type="scientific">Rhododendron griersonianum</name>
    <dbReference type="NCBI Taxonomy" id="479676"/>
    <lineage>
        <taxon>Eukaryota</taxon>
        <taxon>Viridiplantae</taxon>
        <taxon>Streptophyta</taxon>
        <taxon>Embryophyta</taxon>
        <taxon>Tracheophyta</taxon>
        <taxon>Spermatophyta</taxon>
        <taxon>Magnoliopsida</taxon>
        <taxon>eudicotyledons</taxon>
        <taxon>Gunneridae</taxon>
        <taxon>Pentapetalae</taxon>
        <taxon>asterids</taxon>
        <taxon>Ericales</taxon>
        <taxon>Ericaceae</taxon>
        <taxon>Ericoideae</taxon>
        <taxon>Rhodoreae</taxon>
        <taxon>Rhododendron</taxon>
    </lineage>
</organism>
<evidence type="ECO:0000256" key="1">
    <source>
        <dbReference type="RuleBase" id="RU366054"/>
    </source>
</evidence>
<dbReference type="Proteomes" id="UP000823749">
    <property type="component" value="Chromosome 11"/>
</dbReference>
<evidence type="ECO:0000313" key="2">
    <source>
        <dbReference type="EMBL" id="KAG5524627.1"/>
    </source>
</evidence>
<keyword evidence="1" id="KW-0472">Membrane</keyword>
<keyword evidence="1" id="KW-1003">Cell membrane</keyword>
<gene>
    <name evidence="2" type="ORF">RHGRI_031335</name>
</gene>
<name>A0AAV6IAZ6_9ERIC</name>
<comment type="subcellular location">
    <subcellularLocation>
        <location evidence="1">Cell membrane</location>
        <topology evidence="1">Lipid-anchor</topology>
    </subcellularLocation>
    <subcellularLocation>
        <location evidence="1">Membrane</location>
        <location evidence="1">Caveola</location>
    </subcellularLocation>
</comment>
<dbReference type="PANTHER" id="PTHR13806:SF31">
    <property type="entry name" value="FLOTILLIN-LIKE PROTEIN 1-RELATED"/>
    <property type="match status" value="1"/>
</dbReference>
<dbReference type="Gene3D" id="3.40.50.300">
    <property type="entry name" value="P-loop containing nucleotide triphosphate hydrolases"/>
    <property type="match status" value="1"/>
</dbReference>
<proteinExistence type="inferred from homology"/>
<dbReference type="EMBL" id="JACTNZ010000011">
    <property type="protein sequence ID" value="KAG5524627.1"/>
    <property type="molecule type" value="Genomic_DNA"/>
</dbReference>
<evidence type="ECO:0000313" key="3">
    <source>
        <dbReference type="Proteomes" id="UP000823749"/>
    </source>
</evidence>
<dbReference type="InterPro" id="IPR027705">
    <property type="entry name" value="Flotillin_fam"/>
</dbReference>
<comment type="similarity">
    <text evidence="1">Belongs to the band 7/mec-2 family. Flotillin subfamily.</text>
</comment>
<accession>A0AAV6IAZ6</accession>
<keyword evidence="3" id="KW-1185">Reference proteome</keyword>
<dbReference type="PANTHER" id="PTHR13806">
    <property type="entry name" value="FLOTILLIN-RELATED"/>
    <property type="match status" value="1"/>
</dbReference>
<protein>
    <recommendedName>
        <fullName evidence="1">Flotillin-like</fullName>
    </recommendedName>
</protein>
<dbReference type="GO" id="GO:0005901">
    <property type="term" value="C:caveola"/>
    <property type="evidence" value="ECO:0007669"/>
    <property type="project" value="UniProtKB-SubCell"/>
</dbReference>